<keyword evidence="1" id="KW-0687">Ribonucleoprotein</keyword>
<dbReference type="InterPro" id="IPR027405">
    <property type="entry name" value="YidB-like"/>
</dbReference>
<dbReference type="EMBL" id="CP003418">
    <property type="protein sequence ID" value="AFH47763.1"/>
    <property type="molecule type" value="Genomic_DNA"/>
</dbReference>
<reference evidence="1 2" key="1">
    <citation type="journal article" date="2012" name="Front. Microbiol.">
        <title>Complete genome of Ignavibacterium album, a metabolically versatile, flagellated, facultative anaerobe from the phylum Chlorobi.</title>
        <authorList>
            <person name="Liu Z."/>
            <person name="Frigaard N.-U."/>
            <person name="Vogl K."/>
            <person name="Iino T."/>
            <person name="Ohkuma M."/>
            <person name="Overmann J."/>
            <person name="Bryant D.A."/>
        </authorList>
    </citation>
    <scope>NUCLEOTIDE SEQUENCE [LARGE SCALE GENOMIC DNA]</scope>
    <source>
        <strain evidence="2">DSM 19864 / JCM 16511 / NBRC 101810 / Mat9-16</strain>
    </source>
</reference>
<dbReference type="eggNOG" id="COG3753">
    <property type="taxonomic scope" value="Bacteria"/>
</dbReference>
<sequence length="131" mass="13513">MDILNTIQSALGGGDKKDDLMSTVMELLGGQGGLQNLISQFDSKGLGDIIGSWVSTGQNKSISPDQIKNVFGSDTLSGIASKLGVNVNELSGQLSNLLPDVVDKLTPNGKVPEGDILGQASDLLGGLFGKK</sequence>
<proteinExistence type="predicted"/>
<accession>I0AFK6</accession>
<keyword evidence="1" id="KW-0689">Ribosomal protein</keyword>
<evidence type="ECO:0000313" key="1">
    <source>
        <dbReference type="EMBL" id="AFH47763.1"/>
    </source>
</evidence>
<dbReference type="Gene3D" id="1.10.10.690">
    <property type="entry name" value="YidB-like"/>
    <property type="match status" value="1"/>
</dbReference>
<organism evidence="1 2">
    <name type="scientific">Ignavibacterium album (strain DSM 19864 / JCM 16511 / NBRC 101810 / Mat9-16)</name>
    <dbReference type="NCBI Taxonomy" id="945713"/>
    <lineage>
        <taxon>Bacteria</taxon>
        <taxon>Pseudomonadati</taxon>
        <taxon>Ignavibacteriota</taxon>
        <taxon>Ignavibacteria</taxon>
        <taxon>Ignavibacteriales</taxon>
        <taxon>Ignavibacteriaceae</taxon>
        <taxon>Ignavibacterium</taxon>
    </lineage>
</organism>
<gene>
    <name evidence="1" type="ordered locus">IALB_0049</name>
</gene>
<protein>
    <submittedName>
        <fullName evidence="1">Ribosomal protein P2</fullName>
    </submittedName>
</protein>
<dbReference type="SUPFAM" id="SSF140804">
    <property type="entry name" value="YidB-like"/>
    <property type="match status" value="1"/>
</dbReference>
<dbReference type="HOGENOM" id="CLU_084747_5_0_10"/>
<dbReference type="GO" id="GO:0005840">
    <property type="term" value="C:ribosome"/>
    <property type="evidence" value="ECO:0007669"/>
    <property type="project" value="UniProtKB-KW"/>
</dbReference>
<dbReference type="AlphaFoldDB" id="I0AFK6"/>
<dbReference type="Proteomes" id="UP000007394">
    <property type="component" value="Chromosome"/>
</dbReference>
<name>I0AFK6_IGNAJ</name>
<dbReference type="Pfam" id="PF20159">
    <property type="entry name" value="YidB"/>
    <property type="match status" value="1"/>
</dbReference>
<dbReference type="OrthoDB" id="4235777at2"/>
<dbReference type="InterPro" id="IPR045372">
    <property type="entry name" value="YidB"/>
</dbReference>
<dbReference type="RefSeq" id="WP_014558923.1">
    <property type="nucleotide sequence ID" value="NC_017464.1"/>
</dbReference>
<dbReference type="KEGG" id="ial:IALB_0049"/>
<keyword evidence="2" id="KW-1185">Reference proteome</keyword>
<dbReference type="STRING" id="945713.IALB_0049"/>
<evidence type="ECO:0000313" key="2">
    <source>
        <dbReference type="Proteomes" id="UP000007394"/>
    </source>
</evidence>